<keyword evidence="1" id="KW-0812">Transmembrane</keyword>
<protein>
    <submittedName>
        <fullName evidence="2">Uncharacterized protein</fullName>
    </submittedName>
</protein>
<keyword evidence="1" id="KW-1133">Transmembrane helix</keyword>
<evidence type="ECO:0000313" key="3">
    <source>
        <dbReference type="Proteomes" id="UP001157006"/>
    </source>
</evidence>
<proteinExistence type="predicted"/>
<feature type="transmembrane region" description="Helical" evidence="1">
    <location>
        <begin position="116"/>
        <end position="132"/>
    </location>
</feature>
<evidence type="ECO:0000313" key="2">
    <source>
        <dbReference type="EMBL" id="CAI8603117.1"/>
    </source>
</evidence>
<feature type="transmembrane region" description="Helical" evidence="1">
    <location>
        <begin position="15"/>
        <end position="36"/>
    </location>
</feature>
<dbReference type="AlphaFoldDB" id="A0AAV1A1W8"/>
<feature type="transmembrane region" description="Helical" evidence="1">
    <location>
        <begin position="81"/>
        <end position="110"/>
    </location>
</feature>
<keyword evidence="1" id="KW-0472">Membrane</keyword>
<dbReference type="EMBL" id="OX451738">
    <property type="protein sequence ID" value="CAI8603117.1"/>
    <property type="molecule type" value="Genomic_DNA"/>
</dbReference>
<accession>A0AAV1A1W8</accession>
<feature type="non-terminal residue" evidence="2">
    <location>
        <position position="1"/>
    </location>
</feature>
<evidence type="ECO:0000256" key="1">
    <source>
        <dbReference type="SAM" id="Phobius"/>
    </source>
</evidence>
<sequence>KKEQNDLQDDMKVRLVWTVIHFMFFPHLTSITFFCFPESQNSPRNSLHILQHRSKTEYQIQYPSSPSFYTILLYRLKFTPIFVAILPLFFSLHNPHCASILVILILFSSIKNPNRFLSLLLFGLLIIAESGLL</sequence>
<keyword evidence="3" id="KW-1185">Reference proteome</keyword>
<reference evidence="2 3" key="1">
    <citation type="submission" date="2023-01" db="EMBL/GenBank/DDBJ databases">
        <authorList>
            <person name="Kreplak J."/>
        </authorList>
    </citation>
    <scope>NUCLEOTIDE SEQUENCE [LARGE SCALE GENOMIC DNA]</scope>
</reference>
<dbReference type="Proteomes" id="UP001157006">
    <property type="component" value="Chromosome 3"/>
</dbReference>
<name>A0AAV1A1W8_VICFA</name>
<organism evidence="2 3">
    <name type="scientific">Vicia faba</name>
    <name type="common">Broad bean</name>
    <name type="synonym">Faba vulgaris</name>
    <dbReference type="NCBI Taxonomy" id="3906"/>
    <lineage>
        <taxon>Eukaryota</taxon>
        <taxon>Viridiplantae</taxon>
        <taxon>Streptophyta</taxon>
        <taxon>Embryophyta</taxon>
        <taxon>Tracheophyta</taxon>
        <taxon>Spermatophyta</taxon>
        <taxon>Magnoliopsida</taxon>
        <taxon>eudicotyledons</taxon>
        <taxon>Gunneridae</taxon>
        <taxon>Pentapetalae</taxon>
        <taxon>rosids</taxon>
        <taxon>fabids</taxon>
        <taxon>Fabales</taxon>
        <taxon>Fabaceae</taxon>
        <taxon>Papilionoideae</taxon>
        <taxon>50 kb inversion clade</taxon>
        <taxon>NPAAA clade</taxon>
        <taxon>Hologalegina</taxon>
        <taxon>IRL clade</taxon>
        <taxon>Fabeae</taxon>
        <taxon>Vicia</taxon>
    </lineage>
</organism>
<gene>
    <name evidence="2" type="ORF">VFH_III071880</name>
</gene>